<feature type="domain" description="O-acyltransferase WSD1 C-terminal" evidence="13">
    <location>
        <begin position="332"/>
        <end position="476"/>
    </location>
</feature>
<keyword evidence="6" id="KW-0256">Endoplasmic reticulum</keyword>
<evidence type="ECO:0000256" key="2">
    <source>
        <dbReference type="ARBA" id="ARBA00004586"/>
    </source>
</evidence>
<keyword evidence="5 14" id="KW-0808">Transferase</keyword>
<evidence type="ECO:0000256" key="11">
    <source>
        <dbReference type="SAM" id="Phobius"/>
    </source>
</evidence>
<protein>
    <submittedName>
        <fullName evidence="14">Long-chain-alcohol O-fatty-acyltransferase</fullName>
        <ecNumber evidence="14">2.3.1.75</ecNumber>
    </submittedName>
</protein>
<keyword evidence="11" id="KW-0812">Transmembrane</keyword>
<evidence type="ECO:0000259" key="13">
    <source>
        <dbReference type="Pfam" id="PF06974"/>
    </source>
</evidence>
<keyword evidence="15" id="KW-1185">Reference proteome</keyword>
<evidence type="ECO:0000259" key="12">
    <source>
        <dbReference type="Pfam" id="PF03007"/>
    </source>
</evidence>
<evidence type="ECO:0000256" key="8">
    <source>
        <dbReference type="ARBA" id="ARBA00024360"/>
    </source>
</evidence>
<dbReference type="GO" id="GO:0019432">
    <property type="term" value="P:triglyceride biosynthetic process"/>
    <property type="evidence" value="ECO:0007669"/>
    <property type="project" value="UniProtKB-UniPathway"/>
</dbReference>
<feature type="transmembrane region" description="Helical" evidence="11">
    <location>
        <begin position="189"/>
        <end position="215"/>
    </location>
</feature>
<dbReference type="GO" id="GO:0004144">
    <property type="term" value="F:diacylglycerol O-acyltransferase activity"/>
    <property type="evidence" value="ECO:0007669"/>
    <property type="project" value="UniProtKB-EC"/>
</dbReference>
<evidence type="ECO:0000256" key="1">
    <source>
        <dbReference type="ARBA" id="ARBA00004162"/>
    </source>
</evidence>
<evidence type="ECO:0000256" key="9">
    <source>
        <dbReference type="ARBA" id="ARBA00047604"/>
    </source>
</evidence>
<evidence type="ECO:0000256" key="7">
    <source>
        <dbReference type="ARBA" id="ARBA00023315"/>
    </source>
</evidence>
<comment type="pathway">
    <text evidence="4">Lipid metabolism.</text>
</comment>
<dbReference type="InterPro" id="IPR009721">
    <property type="entry name" value="O-acyltransferase_WSD1_C"/>
</dbReference>
<evidence type="ECO:0000256" key="4">
    <source>
        <dbReference type="ARBA" id="ARBA00005189"/>
    </source>
</evidence>
<dbReference type="Pfam" id="PF03007">
    <property type="entry name" value="WS_DGAT_cat"/>
    <property type="match status" value="1"/>
</dbReference>
<reference evidence="15" key="1">
    <citation type="journal article" date="2018" name="Gigascience">
        <title>Genome assembly of the Pink Ipe (Handroanthus impetiginosus, Bignoniaceae), a highly valued, ecologically keystone Neotropical timber forest tree.</title>
        <authorList>
            <person name="Silva-Junior O.B."/>
            <person name="Grattapaglia D."/>
            <person name="Novaes E."/>
            <person name="Collevatti R.G."/>
        </authorList>
    </citation>
    <scope>NUCLEOTIDE SEQUENCE [LARGE SCALE GENOMIC DNA]</scope>
    <source>
        <strain evidence="15">cv. UFG-1</strain>
    </source>
</reference>
<dbReference type="InterPro" id="IPR023213">
    <property type="entry name" value="CAT-like_dom_sf"/>
</dbReference>
<dbReference type="InterPro" id="IPR045034">
    <property type="entry name" value="O-acyltransferase_WSD1-like"/>
</dbReference>
<evidence type="ECO:0000256" key="10">
    <source>
        <dbReference type="ARBA" id="ARBA00048109"/>
    </source>
</evidence>
<feature type="domain" description="O-acyltransferase WSD1-like N-terminal" evidence="12">
    <location>
        <begin position="42"/>
        <end position="262"/>
    </location>
</feature>
<dbReference type="OrthoDB" id="900818at2759"/>
<name>A0A2G9IBK4_9LAMI</name>
<dbReference type="EC" id="2.3.1.75" evidence="14"/>
<dbReference type="GO" id="GO:0005886">
    <property type="term" value="C:plasma membrane"/>
    <property type="evidence" value="ECO:0007669"/>
    <property type="project" value="UniProtKB-SubCell"/>
</dbReference>
<dbReference type="AlphaFoldDB" id="A0A2G9IBK4"/>
<gene>
    <name evidence="14" type="ORF">CDL12_00105</name>
</gene>
<comment type="pathway">
    <text evidence="3">Glycerolipid metabolism; triacylglycerol biosynthesis.</text>
</comment>
<proteinExistence type="inferred from homology"/>
<dbReference type="PANTHER" id="PTHR31650:SF1">
    <property type="entry name" value="WAX ESTER SYNTHASE_DIACYLGLYCEROL ACYLTRANSFERASE 4-RELATED"/>
    <property type="match status" value="1"/>
</dbReference>
<dbReference type="UniPathway" id="UPA00282"/>
<evidence type="ECO:0000313" key="14">
    <source>
        <dbReference type="EMBL" id="PIN27132.1"/>
    </source>
</evidence>
<evidence type="ECO:0000256" key="5">
    <source>
        <dbReference type="ARBA" id="ARBA00022679"/>
    </source>
</evidence>
<comment type="caution">
    <text evidence="14">The sequence shown here is derived from an EMBL/GenBank/DDBJ whole genome shotgun (WGS) entry which is preliminary data.</text>
</comment>
<dbReference type="Proteomes" id="UP000231279">
    <property type="component" value="Unassembled WGS sequence"/>
</dbReference>
<dbReference type="STRING" id="429701.A0A2G9IBK4"/>
<comment type="subcellular location">
    <subcellularLocation>
        <location evidence="1">Cell membrane</location>
        <topology evidence="1">Single-pass membrane protein</topology>
    </subcellularLocation>
    <subcellularLocation>
        <location evidence="2">Endoplasmic reticulum membrane</location>
    </subcellularLocation>
</comment>
<feature type="transmembrane region" description="Helical" evidence="11">
    <location>
        <begin position="22"/>
        <end position="42"/>
    </location>
</feature>
<keyword evidence="7 14" id="KW-0012">Acyltransferase</keyword>
<comment type="catalytic activity">
    <reaction evidence="10">
        <text>an acyl-CoA + a 1,2-diacyl-sn-glycerol = a triacyl-sn-glycerol + CoA</text>
        <dbReference type="Rhea" id="RHEA:10868"/>
        <dbReference type="ChEBI" id="CHEBI:17815"/>
        <dbReference type="ChEBI" id="CHEBI:57287"/>
        <dbReference type="ChEBI" id="CHEBI:58342"/>
        <dbReference type="ChEBI" id="CHEBI:64615"/>
        <dbReference type="EC" id="2.3.1.20"/>
    </reaction>
</comment>
<dbReference type="PANTHER" id="PTHR31650">
    <property type="entry name" value="O-ACYLTRANSFERASE (WSD1-LIKE) FAMILY PROTEIN"/>
    <property type="match status" value="1"/>
</dbReference>
<organism evidence="14 15">
    <name type="scientific">Handroanthus impetiginosus</name>
    <dbReference type="NCBI Taxonomy" id="429701"/>
    <lineage>
        <taxon>Eukaryota</taxon>
        <taxon>Viridiplantae</taxon>
        <taxon>Streptophyta</taxon>
        <taxon>Embryophyta</taxon>
        <taxon>Tracheophyta</taxon>
        <taxon>Spermatophyta</taxon>
        <taxon>Magnoliopsida</taxon>
        <taxon>eudicotyledons</taxon>
        <taxon>Gunneridae</taxon>
        <taxon>Pentapetalae</taxon>
        <taxon>asterids</taxon>
        <taxon>lamiids</taxon>
        <taxon>Lamiales</taxon>
        <taxon>Bignoniaceae</taxon>
        <taxon>Crescentiina</taxon>
        <taxon>Tabebuia alliance</taxon>
        <taxon>Handroanthus</taxon>
    </lineage>
</organism>
<keyword evidence="11" id="KW-1133">Transmembrane helix</keyword>
<dbReference type="EMBL" id="NKXS01000008">
    <property type="protein sequence ID" value="PIN27132.1"/>
    <property type="molecule type" value="Genomic_DNA"/>
</dbReference>
<comment type="catalytic activity">
    <reaction evidence="9">
        <text>a long chain fatty alcohol + a fatty acyl-CoA = a long-chain alcohol wax ester + CoA</text>
        <dbReference type="Rhea" id="RHEA:38443"/>
        <dbReference type="ChEBI" id="CHEBI:17135"/>
        <dbReference type="ChEBI" id="CHEBI:57287"/>
        <dbReference type="ChEBI" id="CHEBI:77636"/>
        <dbReference type="ChEBI" id="CHEBI:235323"/>
        <dbReference type="EC" id="2.3.1.75"/>
    </reaction>
</comment>
<keyword evidence="11" id="KW-0472">Membrane</keyword>
<evidence type="ECO:0000313" key="15">
    <source>
        <dbReference type="Proteomes" id="UP000231279"/>
    </source>
</evidence>
<dbReference type="SUPFAM" id="SSF52777">
    <property type="entry name" value="CoA-dependent acyltransferases"/>
    <property type="match status" value="1"/>
</dbReference>
<evidence type="ECO:0000256" key="3">
    <source>
        <dbReference type="ARBA" id="ARBA00004771"/>
    </source>
</evidence>
<dbReference type="Pfam" id="PF06974">
    <property type="entry name" value="WS_DGAT_C"/>
    <property type="match status" value="1"/>
</dbReference>
<dbReference type="GO" id="GO:0047196">
    <property type="term" value="F:long-chain-alcohol O-fatty-acyltransferase activity"/>
    <property type="evidence" value="ECO:0007669"/>
    <property type="project" value="UniProtKB-EC"/>
</dbReference>
<dbReference type="InterPro" id="IPR004255">
    <property type="entry name" value="O-acyltransferase_WSD1_N"/>
</dbReference>
<dbReference type="GO" id="GO:0005789">
    <property type="term" value="C:endoplasmic reticulum membrane"/>
    <property type="evidence" value="ECO:0007669"/>
    <property type="project" value="UniProtKB-SubCell"/>
</dbReference>
<accession>A0A2G9IBK4</accession>
<comment type="similarity">
    <text evidence="8">In the N-terminal section; belongs to the long-chain O-acyltransferase family.</text>
</comment>
<dbReference type="Gene3D" id="3.30.559.10">
    <property type="entry name" value="Chloramphenicol acetyltransferase-like domain"/>
    <property type="match status" value="1"/>
</dbReference>
<evidence type="ECO:0000256" key="6">
    <source>
        <dbReference type="ARBA" id="ARBA00022824"/>
    </source>
</evidence>
<sequence length="487" mass="54800">MRKSQEQEEPASPTARLMQTPAFNLCILSVFGYMTTIDAVLFRKCLEDTFMRHPRFSSILVTNDKKHGKYSWRRVKADSKNHVFVADLDPNMESPNEFIEDYISNLSKTPFDKTKPLWEAHILNVKTSHSNSTVIFKVHHSIGDGVSLISLGLASSKKTSDPESLPTMPFKKHKPIKATKNGLLRRLMFLFWTTFLILFYTLIDCILFVATFLFLKDTKTPIKGSSRGVIKLSPKRFVHRVVNLDDVKLVKNAMNVSFNDVILGVTTAGLSHYLNMRYEKERECEAKDVKKTNFLPKNLRFRTAVVFNLRPSPSVEDLAEVIEKEKELSGMWGNLVSIVLVPLTIALQDDPLAYINGAKATMDRKKLSLEPKISFILLKLLIKLFGIKIASAMTSKVISSTTLGFSNVAGPQEDIILFGHPLCYIAPTLSGFPQALVIHYQSCANKLAICLAADEKLIPNPHQLCDDLQKSLENIKETVIKRGLAED</sequence>